<reference evidence="1 2" key="1">
    <citation type="submission" date="2020-08" db="EMBL/GenBank/DDBJ databases">
        <title>Stenotrophomonas tumulicola JCM 30961.</title>
        <authorList>
            <person name="Deng Y."/>
        </authorList>
    </citation>
    <scope>NUCLEOTIDE SEQUENCE [LARGE SCALE GENOMIC DNA]</scope>
    <source>
        <strain evidence="1 2">JCM 30961</strain>
    </source>
</reference>
<organism evidence="1 2">
    <name type="scientific">Stenotrophomonas tumulicola</name>
    <dbReference type="NCBI Taxonomy" id="1685415"/>
    <lineage>
        <taxon>Bacteria</taxon>
        <taxon>Pseudomonadati</taxon>
        <taxon>Pseudomonadota</taxon>
        <taxon>Gammaproteobacteria</taxon>
        <taxon>Lysobacterales</taxon>
        <taxon>Lysobacteraceae</taxon>
        <taxon>Stenotrophomonas</taxon>
    </lineage>
</organism>
<gene>
    <name evidence="1" type="ORF">H4O11_09505</name>
</gene>
<dbReference type="AlphaFoldDB" id="A0A7W3IHI2"/>
<accession>A0A7W3IHI2</accession>
<name>A0A7W3IHI2_9GAMM</name>
<proteinExistence type="predicted"/>
<protein>
    <submittedName>
        <fullName evidence="1">Uncharacterized protein</fullName>
    </submittedName>
</protein>
<dbReference type="Proteomes" id="UP000547058">
    <property type="component" value="Unassembled WGS sequence"/>
</dbReference>
<evidence type="ECO:0000313" key="2">
    <source>
        <dbReference type="Proteomes" id="UP000547058"/>
    </source>
</evidence>
<sequence>MQHLSLQSVIERVVDHCLSPARTAEPSSYAQLTVAEHHAMNRAAGELRQSWTRFTRHLAAEVLQGLPGTCPADPAEFQAQRLQLALDQATTLSPTGLAASPMFRAALARDDALAPLRGAVMAWFNVHVEAVERMGARGPVDAEGSGEATRYLARIAALLQTDLATALQEPTLKKLLDALHEDALRHAPSAPSASK</sequence>
<dbReference type="EMBL" id="JACGXS010000004">
    <property type="protein sequence ID" value="MBA8682040.1"/>
    <property type="molecule type" value="Genomic_DNA"/>
</dbReference>
<comment type="caution">
    <text evidence="1">The sequence shown here is derived from an EMBL/GenBank/DDBJ whole genome shotgun (WGS) entry which is preliminary data.</text>
</comment>
<evidence type="ECO:0000313" key="1">
    <source>
        <dbReference type="EMBL" id="MBA8682040.1"/>
    </source>
</evidence>
<keyword evidence="2" id="KW-1185">Reference proteome</keyword>
<dbReference type="RefSeq" id="WP_182339182.1">
    <property type="nucleotide sequence ID" value="NZ_JACGXS010000004.1"/>
</dbReference>